<protein>
    <submittedName>
        <fullName evidence="7">TlpA disulfide reductase family protein</fullName>
    </submittedName>
</protein>
<dbReference type="Pfam" id="PF13905">
    <property type="entry name" value="Thioredoxin_8"/>
    <property type="match status" value="1"/>
</dbReference>
<comment type="subcellular location">
    <subcellularLocation>
        <location evidence="1">Cell envelope</location>
    </subcellularLocation>
</comment>
<keyword evidence="5" id="KW-0732">Signal</keyword>
<dbReference type="CDD" id="cd02966">
    <property type="entry name" value="TlpA_like_family"/>
    <property type="match status" value="1"/>
</dbReference>
<name>A0AAU7K6R9_9SPHI</name>
<proteinExistence type="predicted"/>
<evidence type="ECO:0000256" key="3">
    <source>
        <dbReference type="ARBA" id="ARBA00023157"/>
    </source>
</evidence>
<dbReference type="AlphaFoldDB" id="A0AAU7K6R9"/>
<sequence length="464" mass="52642">MKRTLSLLLLSFICLNSFAQNLILKLGNGDKQSEYNFYYTDEVAMGHPYFGIKGTEVITIDKPVLLVEAESSQNCYLVNPGDTLVLRKIKGASATTVTRTNKKYTKVQNDEFLFFARLIKEIGPIRIPFTCPPDFKKEMSKQQRELKIRAMHQARLKYLKDYGARYKLSDAFTQYCRSLFSGVLIQDILTLCRKSETISALSVKEYAKDFDELKRELIAYPSAINNKQYQLALVNLSYLLTSAINEKKYSVVSSLITKHFTGGDKEFLLAYRLIMLIREGKLSVEVAGNYVKQYSINYPRSLYRAKVSEYYQNGVNAKKASTNTATVLINTKGNKSTWANLITQNKGKVVYVDLWASWCAPCKAEMPASHLLRKQYTNKAITFIYLSLDEKQADWKSSAASLKLPEGNSFLAEGDFEAKLARDLKITSIPRYLLISKSGQIVLPDAPRPSEAILKLEIEKLLKN</sequence>
<dbReference type="EMBL" id="CP157485">
    <property type="protein sequence ID" value="XBO48218.1"/>
    <property type="molecule type" value="Genomic_DNA"/>
</dbReference>
<evidence type="ECO:0000256" key="4">
    <source>
        <dbReference type="ARBA" id="ARBA00023284"/>
    </source>
</evidence>
<reference evidence="7" key="1">
    <citation type="submission" date="2024-05" db="EMBL/GenBank/DDBJ databases">
        <authorList>
            <person name="Kim S."/>
            <person name="Heo J."/>
            <person name="Choi H."/>
            <person name="Choi Y."/>
            <person name="Kwon S.-W."/>
            <person name="Kim Y."/>
        </authorList>
    </citation>
    <scope>NUCLEOTIDE SEQUENCE</scope>
    <source>
        <strain evidence="7">KACC 23697</strain>
    </source>
</reference>
<dbReference type="GO" id="GO:0030313">
    <property type="term" value="C:cell envelope"/>
    <property type="evidence" value="ECO:0007669"/>
    <property type="project" value="UniProtKB-SubCell"/>
</dbReference>
<feature type="signal peptide" evidence="5">
    <location>
        <begin position="1"/>
        <end position="19"/>
    </location>
</feature>
<feature type="domain" description="Thioredoxin" evidence="6">
    <location>
        <begin position="317"/>
        <end position="463"/>
    </location>
</feature>
<dbReference type="PANTHER" id="PTHR42852">
    <property type="entry name" value="THIOL:DISULFIDE INTERCHANGE PROTEIN DSBE"/>
    <property type="match status" value="1"/>
</dbReference>
<gene>
    <name evidence="7" type="ORF">ABEG20_01215</name>
</gene>
<dbReference type="Gene3D" id="3.40.30.10">
    <property type="entry name" value="Glutaredoxin"/>
    <property type="match status" value="1"/>
</dbReference>
<evidence type="ECO:0000259" key="6">
    <source>
        <dbReference type="PROSITE" id="PS51352"/>
    </source>
</evidence>
<dbReference type="InterPro" id="IPR013766">
    <property type="entry name" value="Thioredoxin_domain"/>
</dbReference>
<dbReference type="InterPro" id="IPR012336">
    <property type="entry name" value="Thioredoxin-like_fold"/>
</dbReference>
<dbReference type="GO" id="GO:0017004">
    <property type="term" value="P:cytochrome complex assembly"/>
    <property type="evidence" value="ECO:0007669"/>
    <property type="project" value="UniProtKB-KW"/>
</dbReference>
<keyword evidence="4" id="KW-0676">Redox-active center</keyword>
<dbReference type="SUPFAM" id="SSF52833">
    <property type="entry name" value="Thioredoxin-like"/>
    <property type="match status" value="1"/>
</dbReference>
<dbReference type="PROSITE" id="PS51352">
    <property type="entry name" value="THIOREDOXIN_2"/>
    <property type="match status" value="1"/>
</dbReference>
<accession>A0AAU7K6R9</accession>
<evidence type="ECO:0000256" key="5">
    <source>
        <dbReference type="SAM" id="SignalP"/>
    </source>
</evidence>
<feature type="chain" id="PRO_5043783952" evidence="5">
    <location>
        <begin position="20"/>
        <end position="464"/>
    </location>
</feature>
<evidence type="ECO:0000313" key="7">
    <source>
        <dbReference type="EMBL" id="XBO48218.1"/>
    </source>
</evidence>
<dbReference type="InterPro" id="IPR036249">
    <property type="entry name" value="Thioredoxin-like_sf"/>
</dbReference>
<keyword evidence="2" id="KW-0201">Cytochrome c-type biogenesis</keyword>
<dbReference type="PANTHER" id="PTHR42852:SF6">
    <property type="entry name" value="THIOL:DISULFIDE INTERCHANGE PROTEIN DSBE"/>
    <property type="match status" value="1"/>
</dbReference>
<dbReference type="InterPro" id="IPR050553">
    <property type="entry name" value="Thioredoxin_ResA/DsbE_sf"/>
</dbReference>
<keyword evidence="3" id="KW-1015">Disulfide bond</keyword>
<evidence type="ECO:0000256" key="2">
    <source>
        <dbReference type="ARBA" id="ARBA00022748"/>
    </source>
</evidence>
<organism evidence="7">
    <name type="scientific">Pedobacter sp. KACC 23697</name>
    <dbReference type="NCBI Taxonomy" id="3149230"/>
    <lineage>
        <taxon>Bacteria</taxon>
        <taxon>Pseudomonadati</taxon>
        <taxon>Bacteroidota</taxon>
        <taxon>Sphingobacteriia</taxon>
        <taxon>Sphingobacteriales</taxon>
        <taxon>Sphingobacteriaceae</taxon>
        <taxon>Pedobacter</taxon>
    </lineage>
</organism>
<dbReference type="RefSeq" id="WP_406825604.1">
    <property type="nucleotide sequence ID" value="NZ_CP157485.1"/>
</dbReference>
<evidence type="ECO:0000256" key="1">
    <source>
        <dbReference type="ARBA" id="ARBA00004196"/>
    </source>
</evidence>